<dbReference type="CDD" id="cd02440">
    <property type="entry name" value="AdoMet_MTases"/>
    <property type="match status" value="1"/>
</dbReference>
<evidence type="ECO:0000313" key="2">
    <source>
        <dbReference type="EMBL" id="EMA39766.1"/>
    </source>
</evidence>
<evidence type="ECO:0000313" key="3">
    <source>
        <dbReference type="Proteomes" id="UP000011566"/>
    </source>
</evidence>
<feature type="domain" description="Methyltransferase" evidence="1">
    <location>
        <begin position="48"/>
        <end position="140"/>
    </location>
</feature>
<dbReference type="GO" id="GO:0008168">
    <property type="term" value="F:methyltransferase activity"/>
    <property type="evidence" value="ECO:0007669"/>
    <property type="project" value="UniProtKB-KW"/>
</dbReference>
<keyword evidence="2" id="KW-0808">Transferase</keyword>
<dbReference type="PATRIC" id="fig|1132509.6.peg.1352"/>
<dbReference type="OrthoDB" id="6243at2157"/>
<comment type="caution">
    <text evidence="2">The sequence shown here is derived from an EMBL/GenBank/DDBJ whole genome shotgun (WGS) entry which is preliminary data.</text>
</comment>
<dbReference type="RefSeq" id="WP_007691822.1">
    <property type="nucleotide sequence ID" value="NZ_AJRK01000042.1"/>
</dbReference>
<dbReference type="Pfam" id="PF13649">
    <property type="entry name" value="Methyltransf_25"/>
    <property type="match status" value="1"/>
</dbReference>
<keyword evidence="3" id="KW-1185">Reference proteome</keyword>
<reference evidence="2 3" key="1">
    <citation type="journal article" date="2014" name="PLoS Genet.">
        <title>Phylogenetically driven sequencing of extremely halophilic archaea reveals strategies for static and dynamic osmo-response.</title>
        <authorList>
            <person name="Becker E.A."/>
            <person name="Seitzer P.M."/>
            <person name="Tritt A."/>
            <person name="Larsen D."/>
            <person name="Krusor M."/>
            <person name="Yao A.I."/>
            <person name="Wu D."/>
            <person name="Madern D."/>
            <person name="Eisen J.A."/>
            <person name="Darling A.E."/>
            <person name="Facciotti M.T."/>
        </authorList>
    </citation>
    <scope>NUCLEOTIDE SEQUENCE [LARGE SCALE GENOMIC DNA]</scope>
    <source>
        <strain evidence="2 3">100A6</strain>
    </source>
</reference>
<name>M0M241_9EURY</name>
<protein>
    <submittedName>
        <fullName evidence="2">Type 11 methyltransferase</fullName>
    </submittedName>
</protein>
<dbReference type="Gene3D" id="3.40.50.150">
    <property type="entry name" value="Vaccinia Virus protein VP39"/>
    <property type="match status" value="1"/>
</dbReference>
<accession>M0M241</accession>
<dbReference type="EMBL" id="AOMB01000015">
    <property type="protein sequence ID" value="EMA39766.1"/>
    <property type="molecule type" value="Genomic_DNA"/>
</dbReference>
<dbReference type="InterPro" id="IPR029063">
    <property type="entry name" value="SAM-dependent_MTases_sf"/>
</dbReference>
<organism evidence="2 3">
    <name type="scientific">Halococcus hamelinensis 100A6</name>
    <dbReference type="NCBI Taxonomy" id="1132509"/>
    <lineage>
        <taxon>Archaea</taxon>
        <taxon>Methanobacteriati</taxon>
        <taxon>Methanobacteriota</taxon>
        <taxon>Stenosarchaea group</taxon>
        <taxon>Halobacteria</taxon>
        <taxon>Halobacteriales</taxon>
        <taxon>Halococcaceae</taxon>
        <taxon>Halococcus</taxon>
    </lineage>
</organism>
<dbReference type="InterPro" id="IPR041698">
    <property type="entry name" value="Methyltransf_25"/>
</dbReference>
<dbReference type="eggNOG" id="arCOG06507">
    <property type="taxonomic scope" value="Archaea"/>
</dbReference>
<proteinExistence type="predicted"/>
<gene>
    <name evidence="2" type="ORF">C447_05902</name>
</gene>
<keyword evidence="2" id="KW-0489">Methyltransferase</keyword>
<evidence type="ECO:0000259" key="1">
    <source>
        <dbReference type="Pfam" id="PF13649"/>
    </source>
</evidence>
<dbReference type="Proteomes" id="UP000011566">
    <property type="component" value="Unassembled WGS sequence"/>
</dbReference>
<dbReference type="GO" id="GO:0032259">
    <property type="term" value="P:methylation"/>
    <property type="evidence" value="ECO:0007669"/>
    <property type="project" value="UniProtKB-KW"/>
</dbReference>
<sequence length="202" mass="22090">MDPAENHRCWAGRSGEFSPAYYAHLGANATSERLAEVCTAAVPADAAILELGCSAGRHLAHLQEAGFSDLAGIDINDESFAAMADRYPELAATGTFHTGAIEDVLPDFPDDAFDVVYSVETLQHVPPENSGVFEEVARVAADLLVTVENEGGDSEDHGDVNYVNDDFPLYYRNWKGIFTDLGLDQRFSERTKRDTLRVFEVS</sequence>
<dbReference type="SUPFAM" id="SSF53335">
    <property type="entry name" value="S-adenosyl-L-methionine-dependent methyltransferases"/>
    <property type="match status" value="1"/>
</dbReference>
<dbReference type="AlphaFoldDB" id="M0M241"/>